<gene>
    <name evidence="1" type="ORF">CBE74_04305</name>
</gene>
<reference evidence="1" key="1">
    <citation type="journal article" date="2014" name="BMC Vet. Res.">
        <title>First report of Corynebacterium pseudotuberculosis from caseous lymphadenitis lesions in Black Alentejano pig (Sus scrofa domesticus).</title>
        <authorList>
            <person name="Oliveira M."/>
            <person name="Barroco C."/>
            <person name="Mottola C."/>
            <person name="Santos R."/>
            <person name="Lemsaddek A."/>
            <person name="Tavares L."/>
            <person name="Semedo-Lemsaddek T."/>
        </authorList>
    </citation>
    <scope>NUCLEOTIDE SEQUENCE [LARGE SCALE GENOMIC DNA]</scope>
    <source>
        <strain evidence="1">PO100/5</strain>
    </source>
</reference>
<evidence type="ECO:0008006" key="2">
    <source>
        <dbReference type="Google" id="ProtNLM"/>
    </source>
</evidence>
<dbReference type="STRING" id="65058.Cul210931_0745"/>
<dbReference type="KEGG" id="csil:CBE74_04305"/>
<name>A0A0E3N5X3_9CORY</name>
<dbReference type="KEGG" id="cuj:CUL131002_0759"/>
<dbReference type="eggNOG" id="ENOG50303FT">
    <property type="taxonomic scope" value="Bacteria"/>
</dbReference>
<dbReference type="KEGG" id="cuq:Cul210931_0745"/>
<dbReference type="OMA" id="PRCINCP"/>
<dbReference type="KEGG" id="cuz:Cul05146_0803"/>
<dbReference type="AlphaFoldDB" id="A0A0E3N5X3"/>
<reference evidence="1" key="3">
    <citation type="journal article" date="2020" name="Antonie Van Leeuwenhoek">
        <title>Phylogenomic characterisation of a novel corynebacterial species pathogenic to animals.</title>
        <authorList>
            <person name="Moller J."/>
            <person name="Musella L."/>
            <person name="Melnikov V."/>
            <person name="Geissdorfer W."/>
            <person name="Burkovski A."/>
            <person name="Sangal V."/>
        </authorList>
    </citation>
    <scope>NUCLEOTIDE SEQUENCE</scope>
    <source>
        <strain evidence="1">PO100/5</strain>
    </source>
</reference>
<accession>A0A0E3N5X3</accession>
<dbReference type="EMBL" id="CP021417">
    <property type="protein sequence ID" value="ARU45846.1"/>
    <property type="molecule type" value="Genomic_DNA"/>
</dbReference>
<dbReference type="RefSeq" id="WP_013911127.1">
    <property type="nucleotide sequence ID" value="NZ_CP021417.2"/>
</dbReference>
<reference evidence="1" key="2">
    <citation type="submission" date="2017-05" db="EMBL/GenBank/DDBJ databases">
        <authorList>
            <person name="Oliveira G."/>
            <person name="Souza T."/>
            <person name="Jamal S."/>
            <person name="Jaiswal A."/>
            <person name="Lima A."/>
            <person name="Gomide A."/>
            <person name="FIgueiredo H."/>
            <person name="Vasco V."/>
        </authorList>
    </citation>
    <scope>NUCLEOTIDE SEQUENCE</scope>
    <source>
        <strain evidence="1">PO100/5</strain>
    </source>
</reference>
<proteinExistence type="predicted"/>
<organism evidence="1">
    <name type="scientific">Corynebacterium silvaticum</name>
    <dbReference type="NCBI Taxonomy" id="2320431"/>
    <lineage>
        <taxon>Bacteria</taxon>
        <taxon>Bacillati</taxon>
        <taxon>Actinomycetota</taxon>
        <taxon>Actinomycetes</taxon>
        <taxon>Mycobacteriales</taxon>
        <taxon>Corynebacteriaceae</taxon>
        <taxon>Corynebacterium</taxon>
    </lineage>
</organism>
<sequence>MGMDKIRKAARKGKHKKKCCRDNPRCKTCAVVLKRLDKQGAFELDDAALAKALKKARRW</sequence>
<dbReference type="GeneID" id="89223143"/>
<protein>
    <recommendedName>
        <fullName evidence="2">30S ribosomal protein S14</fullName>
    </recommendedName>
</protein>
<reference evidence="1" key="5">
    <citation type="journal article" date="2020" name="PLoS ONE">
        <title>Taxonomic classification of strain PO100/5 shows a broader geographic distribution and genetic markers of the recently described Corynebacterium silvaticum.</title>
        <authorList>
            <person name="Viana M.V.C."/>
            <person name="Profeta R."/>
            <person name="da Silva A.L."/>
            <person name="Hurtado R."/>
            <person name="Cerqueira J.C."/>
            <person name="Ribeiro B.F.S."/>
            <person name="Almeida M.O."/>
            <person name="Morais-Rodrigues F."/>
            <person name="Soares S.C."/>
            <person name="Oliveira M."/>
            <person name="Tavares L."/>
            <person name="Figueiredo H."/>
            <person name="Wattam A.R."/>
            <person name="Barh D."/>
            <person name="Ghosh P."/>
            <person name="Silva A."/>
            <person name="Azevedo V."/>
        </authorList>
    </citation>
    <scope>NUCLEOTIDE SEQUENCE</scope>
    <source>
        <strain evidence="1">PO100/5</strain>
    </source>
</reference>
<reference evidence="1" key="4">
    <citation type="journal article" date="2020" name="Int. J. Syst. Evol. Microbiol.">
        <title>Corynebacterium silvaticum sp. nov., a unique group of NTTB corynebacteria in wild boar and roe deer.</title>
        <authorList>
            <person name="Dangel A."/>
            <person name="Berger A."/>
            <person name="Rau J."/>
            <person name="Eisenberg T."/>
            <person name="Kampfer P."/>
            <person name="Margos G."/>
            <person name="Contzen M."/>
            <person name="Busse H.J."/>
            <person name="Konrad R."/>
            <person name="Peters M."/>
            <person name="Sting R."/>
            <person name="Sing A."/>
        </authorList>
    </citation>
    <scope>NUCLEOTIDE SEQUENCE</scope>
    <source>
        <strain evidence="1">PO100/5</strain>
    </source>
</reference>
<dbReference type="KEGG" id="cun:Cul210932_0781"/>
<evidence type="ECO:0000313" key="1">
    <source>
        <dbReference type="EMBL" id="ARU45846.1"/>
    </source>
</evidence>